<evidence type="ECO:0000256" key="4">
    <source>
        <dbReference type="ARBA" id="ARBA00022741"/>
    </source>
</evidence>
<organism evidence="9 10">
    <name type="scientific">Prauserella oleivorans</name>
    <dbReference type="NCBI Taxonomy" id="1478153"/>
    <lineage>
        <taxon>Bacteria</taxon>
        <taxon>Bacillati</taxon>
        <taxon>Actinomycetota</taxon>
        <taxon>Actinomycetes</taxon>
        <taxon>Pseudonocardiales</taxon>
        <taxon>Pseudonocardiaceae</taxon>
        <taxon>Prauserella</taxon>
    </lineage>
</organism>
<evidence type="ECO:0000256" key="7">
    <source>
        <dbReference type="PROSITE-ProRule" id="PRU00339"/>
    </source>
</evidence>
<dbReference type="PROSITE" id="PS50005">
    <property type="entry name" value="TPR"/>
    <property type="match status" value="3"/>
</dbReference>
<dbReference type="PROSITE" id="PS00108">
    <property type="entry name" value="PROTEIN_KINASE_ST"/>
    <property type="match status" value="1"/>
</dbReference>
<dbReference type="Pfam" id="PF13432">
    <property type="entry name" value="TPR_16"/>
    <property type="match status" value="4"/>
</dbReference>
<accession>A0ABW5WA09</accession>
<feature type="domain" description="Protein kinase" evidence="8">
    <location>
        <begin position="119"/>
        <end position="380"/>
    </location>
</feature>
<dbReference type="Gene3D" id="1.25.40.10">
    <property type="entry name" value="Tetratricopeptide repeat domain"/>
    <property type="match status" value="3"/>
</dbReference>
<dbReference type="InterPro" id="IPR011009">
    <property type="entry name" value="Kinase-like_dom_sf"/>
</dbReference>
<evidence type="ECO:0000256" key="1">
    <source>
        <dbReference type="ARBA" id="ARBA00012513"/>
    </source>
</evidence>
<dbReference type="Proteomes" id="UP001597478">
    <property type="component" value="Unassembled WGS sequence"/>
</dbReference>
<feature type="repeat" description="TPR" evidence="7">
    <location>
        <begin position="470"/>
        <end position="503"/>
    </location>
</feature>
<dbReference type="InterPro" id="IPR000719">
    <property type="entry name" value="Prot_kinase_dom"/>
</dbReference>
<dbReference type="RefSeq" id="WP_377386438.1">
    <property type="nucleotide sequence ID" value="NZ_JBHSAN010000006.1"/>
</dbReference>
<keyword evidence="4" id="KW-0547">Nucleotide-binding</keyword>
<comment type="caution">
    <text evidence="9">The sequence shown here is derived from an EMBL/GenBank/DDBJ whole genome shotgun (WGS) entry which is preliminary data.</text>
</comment>
<dbReference type="Gene3D" id="1.10.510.10">
    <property type="entry name" value="Transferase(Phosphotransferase) domain 1"/>
    <property type="match status" value="1"/>
</dbReference>
<keyword evidence="6" id="KW-0067">ATP-binding</keyword>
<dbReference type="SMART" id="SM00220">
    <property type="entry name" value="S_TKc"/>
    <property type="match status" value="1"/>
</dbReference>
<dbReference type="PROSITE" id="PS50011">
    <property type="entry name" value="PROTEIN_KINASE_DOM"/>
    <property type="match status" value="1"/>
</dbReference>
<dbReference type="Pfam" id="PF13181">
    <property type="entry name" value="TPR_8"/>
    <property type="match status" value="1"/>
</dbReference>
<evidence type="ECO:0000256" key="6">
    <source>
        <dbReference type="ARBA" id="ARBA00022840"/>
    </source>
</evidence>
<reference evidence="10" key="1">
    <citation type="journal article" date="2019" name="Int. J. Syst. Evol. Microbiol.">
        <title>The Global Catalogue of Microorganisms (GCM) 10K type strain sequencing project: providing services to taxonomists for standard genome sequencing and annotation.</title>
        <authorList>
            <consortium name="The Broad Institute Genomics Platform"/>
            <consortium name="The Broad Institute Genome Sequencing Center for Infectious Disease"/>
            <person name="Wu L."/>
            <person name="Ma J."/>
        </authorList>
    </citation>
    <scope>NUCLEOTIDE SEQUENCE [LARGE SCALE GENOMIC DNA]</scope>
    <source>
        <strain evidence="10">IBRC-M 10906</strain>
    </source>
</reference>
<sequence length="772" mass="83767">MGDPRGPRPLLRDDDGGQCGRLLLRGRALLAGGGIDEAIEVFGRAARLAPAWPDVHCDLARALRAAGRTESARAAYRRALDLDETHRTALNGLRTLPPEPPGRANFAVGQRLHSARDGTWTVREVKQGGFGVVYLVERAGGAGMRAVKTFDARLLWSDEDRHRFEREAATWLALDPHPHVVTAHWLEHLEGFPCLVMDHAAGGDLGGRLRAGPLEPRDALRLGLQFCDGMRHAHDQLGIVHRDIKPANCLLTGDGRLLIADFGLARVFGRQDGPGAPTDGPHTTLIGTPRYMAPEQFVHGARLDTRTDVYAFGVLLLTMLGAGCPPPAKAARYLEESGCARELPPDLARLIADCVRPDPADRPSGFGEVRERLREAHGATVGTLPPAPTPRASGPSAQDWVDKSLGFRNLGDHEQAVACAVRGLRTVSADEPVTEAHLWQVHGLALHDLGRSVDAVVSYDRALRLNPGEASLWLARGFALQATGRLTEALECYLGGLRYAPRDGYLWLARGRLLRVLDRHREAARALRRARRILPREPEVPYEQAMLWQAEGRRQEALREVDTVLAIAPRHGRAWVLRGDLLAELGAWCDAVLAYDRGLEIEPGWQCALVAKGRALAELGRHDEAMRAFDRSLRFGQTAAAWHGKAVVYSAIGLAEKALDCHDRALALAETAACHNDKGVVLFGLGAYARAAACFARASALEPGNPLWWRNQGLALARLGRSGDALACSDRALDLDPADPAAWLAKAGLLRALGREAEARACERRCDTGAGG</sequence>
<dbReference type="PANTHER" id="PTHR43289">
    <property type="entry name" value="MITOGEN-ACTIVATED PROTEIN KINASE KINASE KINASE 20-RELATED"/>
    <property type="match status" value="1"/>
</dbReference>
<protein>
    <recommendedName>
        <fullName evidence="1">non-specific serine/threonine protein kinase</fullName>
        <ecNumber evidence="1">2.7.11.1</ecNumber>
    </recommendedName>
</protein>
<keyword evidence="10" id="KW-1185">Reference proteome</keyword>
<name>A0ABW5WA09_9PSEU</name>
<evidence type="ECO:0000259" key="8">
    <source>
        <dbReference type="PROSITE" id="PS50011"/>
    </source>
</evidence>
<evidence type="ECO:0000313" key="10">
    <source>
        <dbReference type="Proteomes" id="UP001597478"/>
    </source>
</evidence>
<dbReference type="Pfam" id="PF00069">
    <property type="entry name" value="Pkinase"/>
    <property type="match status" value="1"/>
</dbReference>
<evidence type="ECO:0000256" key="2">
    <source>
        <dbReference type="ARBA" id="ARBA00022527"/>
    </source>
</evidence>
<keyword evidence="7" id="KW-0802">TPR repeat</keyword>
<dbReference type="SUPFAM" id="SSF48452">
    <property type="entry name" value="TPR-like"/>
    <property type="match status" value="2"/>
</dbReference>
<dbReference type="InterPro" id="IPR011990">
    <property type="entry name" value="TPR-like_helical_dom_sf"/>
</dbReference>
<dbReference type="SMART" id="SM00028">
    <property type="entry name" value="TPR"/>
    <property type="match status" value="11"/>
</dbReference>
<evidence type="ECO:0000256" key="3">
    <source>
        <dbReference type="ARBA" id="ARBA00022679"/>
    </source>
</evidence>
<feature type="repeat" description="TPR" evidence="7">
    <location>
        <begin position="436"/>
        <end position="469"/>
    </location>
</feature>
<keyword evidence="5" id="KW-0418">Kinase</keyword>
<proteinExistence type="predicted"/>
<dbReference type="SUPFAM" id="SSF56112">
    <property type="entry name" value="Protein kinase-like (PK-like)"/>
    <property type="match status" value="1"/>
</dbReference>
<evidence type="ECO:0000313" key="9">
    <source>
        <dbReference type="EMBL" id="MFD2799106.1"/>
    </source>
</evidence>
<keyword evidence="2" id="KW-0723">Serine/threonine-protein kinase</keyword>
<dbReference type="InterPro" id="IPR019734">
    <property type="entry name" value="TPR_rpt"/>
</dbReference>
<dbReference type="EC" id="2.7.11.1" evidence="1"/>
<dbReference type="InterPro" id="IPR008271">
    <property type="entry name" value="Ser/Thr_kinase_AS"/>
</dbReference>
<evidence type="ECO:0000256" key="5">
    <source>
        <dbReference type="ARBA" id="ARBA00022777"/>
    </source>
</evidence>
<dbReference type="EMBL" id="JBHUOF010000007">
    <property type="protein sequence ID" value="MFD2799106.1"/>
    <property type="molecule type" value="Genomic_DNA"/>
</dbReference>
<dbReference type="PANTHER" id="PTHR43289:SF6">
    <property type="entry name" value="SERINE_THREONINE-PROTEIN KINASE NEKL-3"/>
    <property type="match status" value="1"/>
</dbReference>
<feature type="repeat" description="TPR" evidence="7">
    <location>
        <begin position="53"/>
        <end position="86"/>
    </location>
</feature>
<gene>
    <name evidence="9" type="ORF">ACFS2C_06865</name>
</gene>
<dbReference type="CDD" id="cd14014">
    <property type="entry name" value="STKc_PknB_like"/>
    <property type="match status" value="1"/>
</dbReference>
<keyword evidence="3" id="KW-0808">Transferase</keyword>